<feature type="domain" description="Beta-lactamase-related" evidence="2">
    <location>
        <begin position="50"/>
        <end position="378"/>
    </location>
</feature>
<dbReference type="EMBL" id="CP036433">
    <property type="protein sequence ID" value="QDU96494.1"/>
    <property type="molecule type" value="Genomic_DNA"/>
</dbReference>
<organism evidence="3 4">
    <name type="scientific">Lignipirellula cremea</name>
    <dbReference type="NCBI Taxonomy" id="2528010"/>
    <lineage>
        <taxon>Bacteria</taxon>
        <taxon>Pseudomonadati</taxon>
        <taxon>Planctomycetota</taxon>
        <taxon>Planctomycetia</taxon>
        <taxon>Pirellulales</taxon>
        <taxon>Pirellulaceae</taxon>
        <taxon>Lignipirellula</taxon>
    </lineage>
</organism>
<dbReference type="SUPFAM" id="SSF56601">
    <property type="entry name" value="beta-lactamase/transpeptidase-like"/>
    <property type="match status" value="1"/>
</dbReference>
<dbReference type="KEGG" id="lcre:Pla8534_43150"/>
<dbReference type="PANTHER" id="PTHR43283">
    <property type="entry name" value="BETA-LACTAMASE-RELATED"/>
    <property type="match status" value="1"/>
</dbReference>
<dbReference type="PANTHER" id="PTHR43283:SF3">
    <property type="entry name" value="BETA-LACTAMASE FAMILY PROTEIN (AFU_ORTHOLOGUE AFUA_5G07500)"/>
    <property type="match status" value="1"/>
</dbReference>
<keyword evidence="1" id="KW-0732">Signal</keyword>
<sequence length="390" mass="41397" precursor="true">MLSLMLCRRLSLLVLLSLALVVAGPQAARAEKPAPPQIAGVVEVMNLAAEEGQISGGVTLVVKDGKTVHLAATGMADIAQDRPMTIDTQFAIASMTKPITATALMILVDQGKVQLTDPVSKYIPEFADAQGPDGKLAQPVTVQHLLTHTSGLGDSQQTETTLEATGKELAQRKLKFLPGSKWQYSPGLNACGRIIEVASGQPYDQFVSEQILQPLKMKHTAFVPKNKNKLAGLYEPGKEKGQLAAADHWLTRFTSGRAPNPSGGLISTAADLARFYQMILNGGELDGQRIVSEEAVKQMTTVQTGDLTTGFTPGNGWGLGWCVVREPQGVSAALAPGSYGHGGAFGTQGWVDPKNQTIYVLLIQRTNFGNSDGSDLRGAFQDAAHAALKN</sequence>
<proteinExistence type="predicted"/>
<dbReference type="AlphaFoldDB" id="A0A518DXE7"/>
<keyword evidence="3" id="KW-0378">Hydrolase</keyword>
<feature type="signal peptide" evidence="1">
    <location>
        <begin position="1"/>
        <end position="27"/>
    </location>
</feature>
<evidence type="ECO:0000313" key="3">
    <source>
        <dbReference type="EMBL" id="QDU96494.1"/>
    </source>
</evidence>
<dbReference type="InterPro" id="IPR050789">
    <property type="entry name" value="Diverse_Enzym_Activities"/>
</dbReference>
<keyword evidence="4" id="KW-1185">Reference proteome</keyword>
<accession>A0A518DXE7</accession>
<dbReference type="Pfam" id="PF00144">
    <property type="entry name" value="Beta-lactamase"/>
    <property type="match status" value="1"/>
</dbReference>
<protein>
    <submittedName>
        <fullName evidence="3">Esterase EstB</fullName>
        <ecNumber evidence="3">3.1.1.-</ecNumber>
    </submittedName>
</protein>
<name>A0A518DXE7_9BACT</name>
<dbReference type="EC" id="3.1.1.-" evidence="3"/>
<evidence type="ECO:0000259" key="2">
    <source>
        <dbReference type="Pfam" id="PF00144"/>
    </source>
</evidence>
<evidence type="ECO:0000313" key="4">
    <source>
        <dbReference type="Proteomes" id="UP000317648"/>
    </source>
</evidence>
<evidence type="ECO:0000256" key="1">
    <source>
        <dbReference type="SAM" id="SignalP"/>
    </source>
</evidence>
<dbReference type="Gene3D" id="3.40.710.10">
    <property type="entry name" value="DD-peptidase/beta-lactamase superfamily"/>
    <property type="match status" value="1"/>
</dbReference>
<dbReference type="InterPro" id="IPR012338">
    <property type="entry name" value="Beta-lactam/transpept-like"/>
</dbReference>
<gene>
    <name evidence="3" type="primary">estB_3</name>
    <name evidence="3" type="ORF">Pla8534_43150</name>
</gene>
<reference evidence="3 4" key="1">
    <citation type="submission" date="2019-02" db="EMBL/GenBank/DDBJ databases">
        <title>Deep-cultivation of Planctomycetes and their phenomic and genomic characterization uncovers novel biology.</title>
        <authorList>
            <person name="Wiegand S."/>
            <person name="Jogler M."/>
            <person name="Boedeker C."/>
            <person name="Pinto D."/>
            <person name="Vollmers J."/>
            <person name="Rivas-Marin E."/>
            <person name="Kohn T."/>
            <person name="Peeters S.H."/>
            <person name="Heuer A."/>
            <person name="Rast P."/>
            <person name="Oberbeckmann S."/>
            <person name="Bunk B."/>
            <person name="Jeske O."/>
            <person name="Meyerdierks A."/>
            <person name="Storesund J.E."/>
            <person name="Kallscheuer N."/>
            <person name="Luecker S."/>
            <person name="Lage O.M."/>
            <person name="Pohl T."/>
            <person name="Merkel B.J."/>
            <person name="Hornburger P."/>
            <person name="Mueller R.-W."/>
            <person name="Bruemmer F."/>
            <person name="Labrenz M."/>
            <person name="Spormann A.M."/>
            <person name="Op den Camp H."/>
            <person name="Overmann J."/>
            <person name="Amann R."/>
            <person name="Jetten M.S.M."/>
            <person name="Mascher T."/>
            <person name="Medema M.H."/>
            <person name="Devos D.P."/>
            <person name="Kaster A.-K."/>
            <person name="Ovreas L."/>
            <person name="Rohde M."/>
            <person name="Galperin M.Y."/>
            <person name="Jogler C."/>
        </authorList>
    </citation>
    <scope>NUCLEOTIDE SEQUENCE [LARGE SCALE GENOMIC DNA]</scope>
    <source>
        <strain evidence="3 4">Pla85_3_4</strain>
    </source>
</reference>
<dbReference type="RefSeq" id="WP_231756361.1">
    <property type="nucleotide sequence ID" value="NZ_CP036433.1"/>
</dbReference>
<dbReference type="GO" id="GO:0016787">
    <property type="term" value="F:hydrolase activity"/>
    <property type="evidence" value="ECO:0007669"/>
    <property type="project" value="UniProtKB-KW"/>
</dbReference>
<dbReference type="Proteomes" id="UP000317648">
    <property type="component" value="Chromosome"/>
</dbReference>
<feature type="chain" id="PRO_5021925995" evidence="1">
    <location>
        <begin position="28"/>
        <end position="390"/>
    </location>
</feature>
<dbReference type="InterPro" id="IPR001466">
    <property type="entry name" value="Beta-lactam-related"/>
</dbReference>